<organism evidence="1 2">
    <name type="scientific">Stylosanthes scabra</name>
    <dbReference type="NCBI Taxonomy" id="79078"/>
    <lineage>
        <taxon>Eukaryota</taxon>
        <taxon>Viridiplantae</taxon>
        <taxon>Streptophyta</taxon>
        <taxon>Embryophyta</taxon>
        <taxon>Tracheophyta</taxon>
        <taxon>Spermatophyta</taxon>
        <taxon>Magnoliopsida</taxon>
        <taxon>eudicotyledons</taxon>
        <taxon>Gunneridae</taxon>
        <taxon>Pentapetalae</taxon>
        <taxon>rosids</taxon>
        <taxon>fabids</taxon>
        <taxon>Fabales</taxon>
        <taxon>Fabaceae</taxon>
        <taxon>Papilionoideae</taxon>
        <taxon>50 kb inversion clade</taxon>
        <taxon>dalbergioids sensu lato</taxon>
        <taxon>Dalbergieae</taxon>
        <taxon>Pterocarpus clade</taxon>
        <taxon>Stylosanthes</taxon>
    </lineage>
</organism>
<name>A0ABU6S9X7_9FABA</name>
<evidence type="ECO:0000313" key="2">
    <source>
        <dbReference type="Proteomes" id="UP001341840"/>
    </source>
</evidence>
<accession>A0ABU6S9X7</accession>
<evidence type="ECO:0000313" key="1">
    <source>
        <dbReference type="EMBL" id="MED6132593.1"/>
    </source>
</evidence>
<keyword evidence="2" id="KW-1185">Reference proteome</keyword>
<dbReference type="Proteomes" id="UP001341840">
    <property type="component" value="Unassembled WGS sequence"/>
</dbReference>
<sequence length="153" mass="17181">MVPAKAQRRLLVGLNMGNLLKEACNELQIPHPIYRNISKKFQGGRILHYHLASIVPPGSCEALVQCGQFSLDPQSSMEDAARLCLRTLSKDLQRPICDFNYDLLQDLDEDYKGMESKLRSLANNTTNNEEKVFDLDRIDHGRAGLPSSSTHGR</sequence>
<protein>
    <submittedName>
        <fullName evidence="1">Uncharacterized protein</fullName>
    </submittedName>
</protein>
<dbReference type="EMBL" id="JASCZI010060480">
    <property type="protein sequence ID" value="MED6132593.1"/>
    <property type="molecule type" value="Genomic_DNA"/>
</dbReference>
<proteinExistence type="predicted"/>
<comment type="caution">
    <text evidence="1">The sequence shown here is derived from an EMBL/GenBank/DDBJ whole genome shotgun (WGS) entry which is preliminary data.</text>
</comment>
<gene>
    <name evidence="1" type="ORF">PIB30_020420</name>
</gene>
<reference evidence="1 2" key="1">
    <citation type="journal article" date="2023" name="Plants (Basel)">
        <title>Bridging the Gap: Combining Genomics and Transcriptomics Approaches to Understand Stylosanthes scabra, an Orphan Legume from the Brazilian Caatinga.</title>
        <authorList>
            <person name="Ferreira-Neto J.R.C."/>
            <person name="da Silva M.D."/>
            <person name="Binneck E."/>
            <person name="de Melo N.F."/>
            <person name="da Silva R.H."/>
            <person name="de Melo A.L.T.M."/>
            <person name="Pandolfi V."/>
            <person name="Bustamante F.O."/>
            <person name="Brasileiro-Vidal A.C."/>
            <person name="Benko-Iseppon A.M."/>
        </authorList>
    </citation>
    <scope>NUCLEOTIDE SEQUENCE [LARGE SCALE GENOMIC DNA]</scope>
    <source>
        <tissue evidence="1">Leaves</tissue>
    </source>
</reference>